<sequence>MVLCCLVKTEYPGEIPRVRHGDLQPNSHDTWNGCLTVVAQVRSATTALTGQPNEWNHRESTCCNTNFCRSGANRVWSVTLPCISVSLSCRSRMVRVGYVLVRVIRRYPYIGRVVPC</sequence>
<reference evidence="1" key="1">
    <citation type="journal article" date="2019" name="bioRxiv">
        <title>The Genome of the Zebra Mussel, Dreissena polymorpha: A Resource for Invasive Species Research.</title>
        <authorList>
            <person name="McCartney M.A."/>
            <person name="Auch B."/>
            <person name="Kono T."/>
            <person name="Mallez S."/>
            <person name="Zhang Y."/>
            <person name="Obille A."/>
            <person name="Becker A."/>
            <person name="Abrahante J.E."/>
            <person name="Garbe J."/>
            <person name="Badalamenti J.P."/>
            <person name="Herman A."/>
            <person name="Mangelson H."/>
            <person name="Liachko I."/>
            <person name="Sullivan S."/>
            <person name="Sone E.D."/>
            <person name="Koren S."/>
            <person name="Silverstein K.A.T."/>
            <person name="Beckman K.B."/>
            <person name="Gohl D.M."/>
        </authorList>
    </citation>
    <scope>NUCLEOTIDE SEQUENCE</scope>
    <source>
        <strain evidence="1">Duluth1</strain>
        <tissue evidence="1">Whole animal</tissue>
    </source>
</reference>
<dbReference type="AlphaFoldDB" id="A0A9D4J701"/>
<accession>A0A9D4J701</accession>
<proteinExistence type="predicted"/>
<name>A0A9D4J701_DREPO</name>
<reference evidence="1" key="2">
    <citation type="submission" date="2020-11" db="EMBL/GenBank/DDBJ databases">
        <authorList>
            <person name="McCartney M.A."/>
            <person name="Auch B."/>
            <person name="Kono T."/>
            <person name="Mallez S."/>
            <person name="Becker A."/>
            <person name="Gohl D.M."/>
            <person name="Silverstein K.A.T."/>
            <person name="Koren S."/>
            <person name="Bechman K.B."/>
            <person name="Herman A."/>
            <person name="Abrahante J.E."/>
            <person name="Garbe J."/>
        </authorList>
    </citation>
    <scope>NUCLEOTIDE SEQUENCE</scope>
    <source>
        <strain evidence="1">Duluth1</strain>
        <tissue evidence="1">Whole animal</tissue>
    </source>
</reference>
<dbReference type="Proteomes" id="UP000828390">
    <property type="component" value="Unassembled WGS sequence"/>
</dbReference>
<comment type="caution">
    <text evidence="1">The sequence shown here is derived from an EMBL/GenBank/DDBJ whole genome shotgun (WGS) entry which is preliminary data.</text>
</comment>
<protein>
    <submittedName>
        <fullName evidence="1">Uncharacterized protein</fullName>
    </submittedName>
</protein>
<evidence type="ECO:0000313" key="1">
    <source>
        <dbReference type="EMBL" id="KAH3797542.1"/>
    </source>
</evidence>
<gene>
    <name evidence="1" type="ORF">DPMN_151124</name>
</gene>
<evidence type="ECO:0000313" key="2">
    <source>
        <dbReference type="Proteomes" id="UP000828390"/>
    </source>
</evidence>
<keyword evidence="2" id="KW-1185">Reference proteome</keyword>
<organism evidence="1 2">
    <name type="scientific">Dreissena polymorpha</name>
    <name type="common">Zebra mussel</name>
    <name type="synonym">Mytilus polymorpha</name>
    <dbReference type="NCBI Taxonomy" id="45954"/>
    <lineage>
        <taxon>Eukaryota</taxon>
        <taxon>Metazoa</taxon>
        <taxon>Spiralia</taxon>
        <taxon>Lophotrochozoa</taxon>
        <taxon>Mollusca</taxon>
        <taxon>Bivalvia</taxon>
        <taxon>Autobranchia</taxon>
        <taxon>Heteroconchia</taxon>
        <taxon>Euheterodonta</taxon>
        <taxon>Imparidentia</taxon>
        <taxon>Neoheterodontei</taxon>
        <taxon>Myida</taxon>
        <taxon>Dreissenoidea</taxon>
        <taxon>Dreissenidae</taxon>
        <taxon>Dreissena</taxon>
    </lineage>
</organism>
<dbReference type="EMBL" id="JAIWYP010000007">
    <property type="protein sequence ID" value="KAH3797542.1"/>
    <property type="molecule type" value="Genomic_DNA"/>
</dbReference>